<dbReference type="Proteomes" id="UP000006265">
    <property type="component" value="Unassembled WGS sequence"/>
</dbReference>
<keyword evidence="2" id="KW-1185">Reference proteome</keyword>
<gene>
    <name evidence="1" type="ORF">C731_4235</name>
</gene>
<evidence type="ECO:0000313" key="1">
    <source>
        <dbReference type="EMBL" id="EKF21751.1"/>
    </source>
</evidence>
<sequence>MPMSFVENGGQVAVVDGHIRTVGVGTLRREWRLLSESELSPGCAQTGAAHAKATASAAAPAAKNLVLIGEPPRCRG</sequence>
<proteinExistence type="predicted"/>
<reference evidence="1 2" key="1">
    <citation type="journal article" date="2012" name="J. Bacteriol.">
        <title>Genome sequence of Mycobacterium hassiacum DSM 44199, a rare source of heat-stable mycobacterial proteins.</title>
        <authorList>
            <person name="Tiago I."/>
            <person name="Maranha A."/>
            <person name="Mendes V."/>
            <person name="Alarico S."/>
            <person name="Moynihan P.J."/>
            <person name="Clarke A.J."/>
            <person name="Macedo-Ribeiro S."/>
            <person name="Pereira P.J."/>
            <person name="Empadinhas N."/>
        </authorList>
    </citation>
    <scope>NUCLEOTIDE SEQUENCE [LARGE SCALE GENOMIC DNA]</scope>
    <source>
        <strain evidence="2">DSM 44199 / CIP 105218 / JCM 12690 / 3849</strain>
    </source>
</reference>
<name>K5BDW7_MYCHD</name>
<dbReference type="STRING" id="1122247.GCA_000379865_00834"/>
<dbReference type="AlphaFoldDB" id="K5BDW7"/>
<dbReference type="EMBL" id="AMRA01000114">
    <property type="protein sequence ID" value="EKF21751.1"/>
    <property type="molecule type" value="Genomic_DNA"/>
</dbReference>
<evidence type="ECO:0000313" key="2">
    <source>
        <dbReference type="Proteomes" id="UP000006265"/>
    </source>
</evidence>
<dbReference type="PATRIC" id="fig|1122247.3.peg.4063"/>
<comment type="caution">
    <text evidence="1">The sequence shown here is derived from an EMBL/GenBank/DDBJ whole genome shotgun (WGS) entry which is preliminary data.</text>
</comment>
<protein>
    <submittedName>
        <fullName evidence="1">Uncharacterized protein</fullName>
    </submittedName>
</protein>
<accession>K5BDW7</accession>
<organism evidence="1 2">
    <name type="scientific">Mycolicibacterium hassiacum (strain DSM 44199 / CIP 105218 / JCM 12690 / 3849)</name>
    <name type="common">Mycobacterium hassiacum</name>
    <dbReference type="NCBI Taxonomy" id="1122247"/>
    <lineage>
        <taxon>Bacteria</taxon>
        <taxon>Bacillati</taxon>
        <taxon>Actinomycetota</taxon>
        <taxon>Actinomycetes</taxon>
        <taxon>Mycobacteriales</taxon>
        <taxon>Mycobacteriaceae</taxon>
        <taxon>Mycolicibacterium</taxon>
    </lineage>
</organism>